<dbReference type="Proteomes" id="UP000006461">
    <property type="component" value="Chromosome"/>
</dbReference>
<dbReference type="EMBL" id="FO203431">
    <property type="protein sequence ID" value="CCH87028.1"/>
    <property type="molecule type" value="Genomic_DNA"/>
</dbReference>
<protein>
    <submittedName>
        <fullName evidence="1">Uncharacterized protein</fullName>
    </submittedName>
</protein>
<dbReference type="OrthoDB" id="3290158at2"/>
<dbReference type="KEGG" id="mmar:MODMU_1583"/>
<organism evidence="1 2">
    <name type="scientific">Modestobacter italicus (strain DSM 44449 / CECT 9708 / BC 501)</name>
    <dbReference type="NCBI Taxonomy" id="2732864"/>
    <lineage>
        <taxon>Bacteria</taxon>
        <taxon>Bacillati</taxon>
        <taxon>Actinomycetota</taxon>
        <taxon>Actinomycetes</taxon>
        <taxon>Geodermatophilales</taxon>
        <taxon>Geodermatophilaceae</taxon>
        <taxon>Modestobacter</taxon>
    </lineage>
</organism>
<dbReference type="HOGENOM" id="CLU_071559_0_0_11"/>
<reference evidence="1 2" key="1">
    <citation type="journal article" date="2012" name="J. Bacteriol.">
        <title>Genome Sequence of Radiation-Resistant Modestobacter marinus Strain BC501, a Representative Actinobacterium That Thrives on Calcareous Stone Surfaces.</title>
        <authorList>
            <person name="Normand P."/>
            <person name="Gury J."/>
            <person name="Pujic P."/>
            <person name="Chouaia B."/>
            <person name="Crotti E."/>
            <person name="Brusetti L."/>
            <person name="Daffonchio D."/>
            <person name="Vacherie B."/>
            <person name="Barbe V."/>
            <person name="Medigue C."/>
            <person name="Calteau A."/>
            <person name="Ghodhbane-Gtari F."/>
            <person name="Essoussi I."/>
            <person name="Nouioui I."/>
            <person name="Abbassi-Ghozzi I."/>
            <person name="Gtari M."/>
        </authorList>
    </citation>
    <scope>NUCLEOTIDE SEQUENCE [LARGE SCALE GENOMIC DNA]</scope>
    <source>
        <strain evidence="2">BC 501</strain>
    </source>
</reference>
<evidence type="ECO:0000313" key="1">
    <source>
        <dbReference type="EMBL" id="CCH87028.1"/>
    </source>
</evidence>
<evidence type="ECO:0000313" key="2">
    <source>
        <dbReference type="Proteomes" id="UP000006461"/>
    </source>
</evidence>
<sequence length="178" mass="18347">MTAPANAQRSGDRAFAAAAALGPFFQVAGRPGPDWTSWAALRADRQPLRRRIDEVHAILAAGPGSPQVEPAVVASLVHLGLVSRLVSPLLGAALLAGVLPVTPIEFVHVRLAGVNPLPLAVGAASPTEIGSAADLAAAFDESWLVPGVEPLTRSMSDAWSVSRQVLDGNVTSAVASRR</sequence>
<accession>I4EUG5</accession>
<dbReference type="STRING" id="477641.MODMU_1583"/>
<gene>
    <name evidence="1" type="ordered locus">MODMU_1583</name>
</gene>
<name>I4EUG5_MODI5</name>
<dbReference type="AlphaFoldDB" id="I4EUG5"/>
<proteinExistence type="predicted"/>
<keyword evidence="2" id="KW-1185">Reference proteome</keyword>